<keyword evidence="4" id="KW-1185">Reference proteome</keyword>
<accession>A0A4C1VC28</accession>
<feature type="transmembrane region" description="Helical" evidence="2">
    <location>
        <begin position="74"/>
        <end position="92"/>
    </location>
</feature>
<comment type="caution">
    <text evidence="3">The sequence shown here is derived from an EMBL/GenBank/DDBJ whole genome shotgun (WGS) entry which is preliminary data.</text>
</comment>
<reference evidence="3 4" key="1">
    <citation type="journal article" date="2019" name="Commun. Biol.">
        <title>The bagworm genome reveals a unique fibroin gene that provides high tensile strength.</title>
        <authorList>
            <person name="Kono N."/>
            <person name="Nakamura H."/>
            <person name="Ohtoshi R."/>
            <person name="Tomita M."/>
            <person name="Numata K."/>
            <person name="Arakawa K."/>
        </authorList>
    </citation>
    <scope>NUCLEOTIDE SEQUENCE [LARGE SCALE GENOMIC DNA]</scope>
</reference>
<organism evidence="3 4">
    <name type="scientific">Eumeta variegata</name>
    <name type="common">Bagworm moth</name>
    <name type="synonym">Eumeta japonica</name>
    <dbReference type="NCBI Taxonomy" id="151549"/>
    <lineage>
        <taxon>Eukaryota</taxon>
        <taxon>Metazoa</taxon>
        <taxon>Ecdysozoa</taxon>
        <taxon>Arthropoda</taxon>
        <taxon>Hexapoda</taxon>
        <taxon>Insecta</taxon>
        <taxon>Pterygota</taxon>
        <taxon>Neoptera</taxon>
        <taxon>Endopterygota</taxon>
        <taxon>Lepidoptera</taxon>
        <taxon>Glossata</taxon>
        <taxon>Ditrysia</taxon>
        <taxon>Tineoidea</taxon>
        <taxon>Psychidae</taxon>
        <taxon>Oiketicinae</taxon>
        <taxon>Eumeta</taxon>
    </lineage>
</organism>
<keyword evidence="2" id="KW-0812">Transmembrane</keyword>
<name>A0A4C1VC28_EUMVA</name>
<feature type="region of interest" description="Disordered" evidence="1">
    <location>
        <begin position="1"/>
        <end position="24"/>
    </location>
</feature>
<keyword evidence="2" id="KW-0472">Membrane</keyword>
<evidence type="ECO:0000256" key="2">
    <source>
        <dbReference type="SAM" id="Phobius"/>
    </source>
</evidence>
<sequence length="93" mass="10665">MTHIRTRGGRERSRAAGGGGGARASAAIRLHLSAIRVRRERSRRVVAIGFYESPTYGLDRFLMLRAKFSRRIRVRWSELRALFAFIFLFGLIN</sequence>
<protein>
    <submittedName>
        <fullName evidence="3">Uncharacterized protein</fullName>
    </submittedName>
</protein>
<keyword evidence="2" id="KW-1133">Transmembrane helix</keyword>
<dbReference type="EMBL" id="BGZK01000299">
    <property type="protein sequence ID" value="GBP35165.1"/>
    <property type="molecule type" value="Genomic_DNA"/>
</dbReference>
<evidence type="ECO:0000256" key="1">
    <source>
        <dbReference type="SAM" id="MobiDB-lite"/>
    </source>
</evidence>
<dbReference type="Proteomes" id="UP000299102">
    <property type="component" value="Unassembled WGS sequence"/>
</dbReference>
<evidence type="ECO:0000313" key="4">
    <source>
        <dbReference type="Proteomes" id="UP000299102"/>
    </source>
</evidence>
<dbReference type="AlphaFoldDB" id="A0A4C1VC28"/>
<evidence type="ECO:0000313" key="3">
    <source>
        <dbReference type="EMBL" id="GBP35165.1"/>
    </source>
</evidence>
<proteinExistence type="predicted"/>
<gene>
    <name evidence="3" type="ORF">EVAR_28365_1</name>
</gene>